<feature type="region of interest" description="Disordered" evidence="2">
    <location>
        <begin position="441"/>
        <end position="467"/>
    </location>
</feature>
<dbReference type="RefSeq" id="WP_230057533.1">
    <property type="nucleotide sequence ID" value="NZ_CAJHOE010000010.1"/>
</dbReference>
<evidence type="ECO:0000256" key="2">
    <source>
        <dbReference type="SAM" id="MobiDB-lite"/>
    </source>
</evidence>
<evidence type="ECO:0000313" key="3">
    <source>
        <dbReference type="EMBL" id="CAD7289424.1"/>
    </source>
</evidence>
<organism evidence="3 4">
    <name type="scientific">Campylobacter suis</name>
    <dbReference type="NCBI Taxonomy" id="2790657"/>
    <lineage>
        <taxon>Bacteria</taxon>
        <taxon>Pseudomonadati</taxon>
        <taxon>Campylobacterota</taxon>
        <taxon>Epsilonproteobacteria</taxon>
        <taxon>Campylobacterales</taxon>
        <taxon>Campylobacteraceae</taxon>
        <taxon>Campylobacter</taxon>
    </lineage>
</organism>
<comment type="caution">
    <text evidence="3">The sequence shown here is derived from an EMBL/GenBank/DDBJ whole genome shotgun (WGS) entry which is preliminary data.</text>
</comment>
<feature type="coiled-coil region" evidence="1">
    <location>
        <begin position="315"/>
        <end position="383"/>
    </location>
</feature>
<reference evidence="3 4" key="1">
    <citation type="submission" date="2020-11" db="EMBL/GenBank/DDBJ databases">
        <authorList>
            <person name="Peeters C."/>
        </authorList>
    </citation>
    <scope>NUCLEOTIDE SEQUENCE [LARGE SCALE GENOMIC DNA]</scope>
    <source>
        <strain evidence="3 4">LMG 8286</strain>
    </source>
</reference>
<accession>A0ABM8Q8Y2</accession>
<evidence type="ECO:0000256" key="1">
    <source>
        <dbReference type="SAM" id="Coils"/>
    </source>
</evidence>
<dbReference type="EMBL" id="CAJHOE010000010">
    <property type="protein sequence ID" value="CAD7289424.1"/>
    <property type="molecule type" value="Genomic_DNA"/>
</dbReference>
<keyword evidence="1" id="KW-0175">Coiled coil</keyword>
<proteinExistence type="predicted"/>
<gene>
    <name evidence="3" type="ORF">LMG8286_01805</name>
</gene>
<sequence>MAGLKIDKNEVVLSVRSEFLTLSDAVTRYRHNVREKKHSQHINYLRSSSLSNRYIVLSEYNDNGNMREIDLRTDQNFNDDGYIKELLSCWQDKFIKDYEAQSSTYKNGRVVKNRWRDNMVGFNEFIITFGTDRKNRDKEGLNSNFINATITLDRVIRFINDYCAKFNVKCLLIAEHNDEKTKHYQIITTNYNFNIHKNIRFDGKAKTSEFGSLLQDMGAKAFDGIAARGVKGSKTKNKNLKQMHQTEREFKSEQEFKLSIQKSVSSILKEKLTHHKSLLGNNFYKIDENQFKGLIASISSIIYKNTLQNINIITQQDLKNQIDELTTTILQNEARYQNAKELEIKNKDLQDKLSDKINQDEEIENLKNKVSSQKQAILTLQNKIKDDEPIITQANEYKNELQKLKTKISQEFVHISEHESVVQELEANKAITDIANSEKSNVQNLSKENEEYKEKNKKLSSDNSSLQSEIKKLSNEVNALRNFKSKVMSFIDRVKDMFPCIKKMFDSNVLNERKDSEYSMGM</sequence>
<dbReference type="Proteomes" id="UP000789359">
    <property type="component" value="Unassembled WGS sequence"/>
</dbReference>
<evidence type="ECO:0000313" key="4">
    <source>
        <dbReference type="Proteomes" id="UP000789359"/>
    </source>
</evidence>
<keyword evidence="4" id="KW-1185">Reference proteome</keyword>
<protein>
    <recommendedName>
        <fullName evidence="5">Mobilization protein</fullName>
    </recommendedName>
</protein>
<feature type="compositionally biased region" description="Basic and acidic residues" evidence="2">
    <location>
        <begin position="447"/>
        <end position="460"/>
    </location>
</feature>
<evidence type="ECO:0008006" key="5">
    <source>
        <dbReference type="Google" id="ProtNLM"/>
    </source>
</evidence>
<name>A0ABM8Q8Y2_9BACT</name>